<evidence type="ECO:0000313" key="3">
    <source>
        <dbReference type="EMBL" id="MER6164399.1"/>
    </source>
</evidence>
<protein>
    <submittedName>
        <fullName evidence="3">Helix-turn-helix transcriptional regulator</fullName>
    </submittedName>
</protein>
<evidence type="ECO:0000256" key="1">
    <source>
        <dbReference type="SAM" id="MobiDB-lite"/>
    </source>
</evidence>
<feature type="transmembrane region" description="Helical" evidence="2">
    <location>
        <begin position="102"/>
        <end position="125"/>
    </location>
</feature>
<evidence type="ECO:0000256" key="2">
    <source>
        <dbReference type="SAM" id="Phobius"/>
    </source>
</evidence>
<keyword evidence="2" id="KW-1133">Transmembrane helix</keyword>
<dbReference type="Proteomes" id="UP001496720">
    <property type="component" value="Unassembled WGS sequence"/>
</dbReference>
<accession>A0ABV1SSM8</accession>
<name>A0ABV1SSM8_9ACTN</name>
<dbReference type="InterPro" id="IPR001387">
    <property type="entry name" value="Cro/C1-type_HTH"/>
</dbReference>
<dbReference type="Gene3D" id="1.10.260.40">
    <property type="entry name" value="lambda repressor-like DNA-binding domains"/>
    <property type="match status" value="1"/>
</dbReference>
<evidence type="ECO:0000313" key="4">
    <source>
        <dbReference type="Proteomes" id="UP001496720"/>
    </source>
</evidence>
<keyword evidence="4" id="KW-1185">Reference proteome</keyword>
<dbReference type="Pfam" id="PF13560">
    <property type="entry name" value="HTH_31"/>
    <property type="match status" value="1"/>
</dbReference>
<dbReference type="CDD" id="cd00093">
    <property type="entry name" value="HTH_XRE"/>
    <property type="match status" value="1"/>
</dbReference>
<keyword evidence="2" id="KW-0472">Membrane</keyword>
<comment type="caution">
    <text evidence="3">The sequence shown here is derived from an EMBL/GenBank/DDBJ whole genome shotgun (WGS) entry which is preliminary data.</text>
</comment>
<feature type="region of interest" description="Disordered" evidence="1">
    <location>
        <begin position="74"/>
        <end position="93"/>
    </location>
</feature>
<dbReference type="RefSeq" id="WP_352146394.1">
    <property type="nucleotide sequence ID" value="NZ_JBEOZY010000005.1"/>
</dbReference>
<gene>
    <name evidence="3" type="ORF">ABT188_07375</name>
</gene>
<sequence>MRLRRLKDRGELSARQLAMKTGYSARSWHRYLNGLALPPRKAVEAMAHVCGDDPTRLLALHEIAAERWAEGREVTADVQESSPQAPAPTPKARQPLGPCLRLVITAGTVALVLSVSVSVLLVVRLADVRAELADSRAAVAAAPVVVSESMVPVAYTCRLEERGGRWYAGLSRTTDGILAYTYVGLDKFVDLADVLEALDD</sequence>
<dbReference type="EMBL" id="JBEOZY010000005">
    <property type="protein sequence ID" value="MER6164399.1"/>
    <property type="molecule type" value="Genomic_DNA"/>
</dbReference>
<proteinExistence type="predicted"/>
<dbReference type="InterPro" id="IPR010982">
    <property type="entry name" value="Lambda_DNA-bd_dom_sf"/>
</dbReference>
<keyword evidence="2" id="KW-0812">Transmembrane</keyword>
<reference evidence="3 4" key="1">
    <citation type="submission" date="2024-06" db="EMBL/GenBank/DDBJ databases">
        <title>The Natural Products Discovery Center: Release of the First 8490 Sequenced Strains for Exploring Actinobacteria Biosynthetic Diversity.</title>
        <authorList>
            <person name="Kalkreuter E."/>
            <person name="Kautsar S.A."/>
            <person name="Yang D."/>
            <person name="Bader C.D."/>
            <person name="Teijaro C.N."/>
            <person name="Fluegel L."/>
            <person name="Davis C.M."/>
            <person name="Simpson J.R."/>
            <person name="Lauterbach L."/>
            <person name="Steele A.D."/>
            <person name="Gui C."/>
            <person name="Meng S."/>
            <person name="Li G."/>
            <person name="Viehrig K."/>
            <person name="Ye F."/>
            <person name="Su P."/>
            <person name="Kiefer A.F."/>
            <person name="Nichols A."/>
            <person name="Cepeda A.J."/>
            <person name="Yan W."/>
            <person name="Fan B."/>
            <person name="Jiang Y."/>
            <person name="Adhikari A."/>
            <person name="Zheng C.-J."/>
            <person name="Schuster L."/>
            <person name="Cowan T.M."/>
            <person name="Smanski M.J."/>
            <person name="Chevrette M.G."/>
            <person name="De Carvalho L.P.S."/>
            <person name="Shen B."/>
        </authorList>
    </citation>
    <scope>NUCLEOTIDE SEQUENCE [LARGE SCALE GENOMIC DNA]</scope>
    <source>
        <strain evidence="3 4">NPDC001615</strain>
    </source>
</reference>
<dbReference type="SUPFAM" id="SSF47413">
    <property type="entry name" value="lambda repressor-like DNA-binding domains"/>
    <property type="match status" value="1"/>
</dbReference>
<organism evidence="3 4">
    <name type="scientific">Streptomyces violaceorubidus</name>
    <dbReference type="NCBI Taxonomy" id="284042"/>
    <lineage>
        <taxon>Bacteria</taxon>
        <taxon>Bacillati</taxon>
        <taxon>Actinomycetota</taxon>
        <taxon>Actinomycetes</taxon>
        <taxon>Kitasatosporales</taxon>
        <taxon>Streptomycetaceae</taxon>
        <taxon>Streptomyces</taxon>
    </lineage>
</organism>